<dbReference type="Proteomes" id="UP000549394">
    <property type="component" value="Unassembled WGS sequence"/>
</dbReference>
<reference evidence="1 2" key="1">
    <citation type="submission" date="2020-08" db="EMBL/GenBank/DDBJ databases">
        <authorList>
            <person name="Hejnol A."/>
        </authorList>
    </citation>
    <scope>NUCLEOTIDE SEQUENCE [LARGE SCALE GENOMIC DNA]</scope>
</reference>
<keyword evidence="2" id="KW-1185">Reference proteome</keyword>
<name>A0A7I8VQR8_9ANNE</name>
<accession>A0A7I8VQR8</accession>
<evidence type="ECO:0000313" key="2">
    <source>
        <dbReference type="Proteomes" id="UP000549394"/>
    </source>
</evidence>
<dbReference type="AlphaFoldDB" id="A0A7I8VQR8"/>
<sequence length="317" mass="35924">MNAIISPTPVLFIPDKNSVGKIFYHKPEGDICRLKISKLNVLNAHHLQTNGDKGQYSLTVDPSVHITSGLFLATVFLNCISKETLKTYTSNTVNVFAGEPENQIGTLNDDPHFLQSVRDSNTKNFVRICYDVVGESNQYIFIAGNRHLNISIYGVLRDDYYMSSVIIKTSAGEVVITVDGVIVNNRLIELDSLDPFNIDTHDFHISESEKGLAIKHHHANFPTIYIYHQTNDVSSRFLNFELSSLYQIDTGVMGTIEQKMFEFYERVQENSFAGAVKVDHFLNRAWLAKRGRNECWLVDTNDLLRPLTINNFIKSTV</sequence>
<comment type="caution">
    <text evidence="1">The sequence shown here is derived from an EMBL/GenBank/DDBJ whole genome shotgun (WGS) entry which is preliminary data.</text>
</comment>
<proteinExistence type="predicted"/>
<protein>
    <submittedName>
        <fullName evidence="1">DgyrCDS6822</fullName>
    </submittedName>
</protein>
<evidence type="ECO:0000313" key="1">
    <source>
        <dbReference type="EMBL" id="CAD5118085.1"/>
    </source>
</evidence>
<organism evidence="1 2">
    <name type="scientific">Dimorphilus gyrociliatus</name>
    <dbReference type="NCBI Taxonomy" id="2664684"/>
    <lineage>
        <taxon>Eukaryota</taxon>
        <taxon>Metazoa</taxon>
        <taxon>Spiralia</taxon>
        <taxon>Lophotrochozoa</taxon>
        <taxon>Annelida</taxon>
        <taxon>Polychaeta</taxon>
        <taxon>Polychaeta incertae sedis</taxon>
        <taxon>Dinophilidae</taxon>
        <taxon>Dimorphilus</taxon>
    </lineage>
</organism>
<gene>
    <name evidence="1" type="ORF">DGYR_LOCUS6521</name>
</gene>
<dbReference type="EMBL" id="CAJFCJ010000008">
    <property type="protein sequence ID" value="CAD5118085.1"/>
    <property type="molecule type" value="Genomic_DNA"/>
</dbReference>